<sequence length="237" mass="27245">MNSITNKTVPKSSFQRIRFKTTIKEIRVTNKDALDLVQSSSVSDINKLYKGAHVKFKRWIPYTHHAIVTNIDKGDSKFTVVHFNNEQVHDSKYKSKITEEIMTFSKTDDVLLVHYNIDQLSIPHFKRLPNQASVAVAKYFSDKQNAWPYNILTHNCEHFVFSCTTGYAISFQNMILFVMVLSAFKQVSEEAVKKLVEFKISQKNKYVEYNAGDCHVTITLKTGETVTVPLKSQQNNI</sequence>
<evidence type="ECO:0000313" key="3">
    <source>
        <dbReference type="Proteomes" id="UP000596742"/>
    </source>
</evidence>
<name>A0A8B6DDG3_MYTGA</name>
<protein>
    <recommendedName>
        <fullName evidence="1">LRAT domain-containing protein</fullName>
    </recommendedName>
</protein>
<evidence type="ECO:0000313" key="2">
    <source>
        <dbReference type="EMBL" id="VDI18462.1"/>
    </source>
</evidence>
<dbReference type="PROSITE" id="PS51934">
    <property type="entry name" value="LRAT"/>
    <property type="match status" value="1"/>
</dbReference>
<dbReference type="Gene3D" id="3.90.1720.10">
    <property type="entry name" value="endopeptidase domain like (from Nostoc punctiforme)"/>
    <property type="match status" value="1"/>
</dbReference>
<feature type="domain" description="LRAT" evidence="1">
    <location>
        <begin position="54"/>
        <end position="172"/>
    </location>
</feature>
<dbReference type="Pfam" id="PF04970">
    <property type="entry name" value="LRAT"/>
    <property type="match status" value="1"/>
</dbReference>
<dbReference type="OrthoDB" id="6106453at2759"/>
<organism evidence="2 3">
    <name type="scientific">Mytilus galloprovincialis</name>
    <name type="common">Mediterranean mussel</name>
    <dbReference type="NCBI Taxonomy" id="29158"/>
    <lineage>
        <taxon>Eukaryota</taxon>
        <taxon>Metazoa</taxon>
        <taxon>Spiralia</taxon>
        <taxon>Lophotrochozoa</taxon>
        <taxon>Mollusca</taxon>
        <taxon>Bivalvia</taxon>
        <taxon>Autobranchia</taxon>
        <taxon>Pteriomorphia</taxon>
        <taxon>Mytilida</taxon>
        <taxon>Mytiloidea</taxon>
        <taxon>Mytilidae</taxon>
        <taxon>Mytilinae</taxon>
        <taxon>Mytilus</taxon>
    </lineage>
</organism>
<keyword evidence="3" id="KW-1185">Reference proteome</keyword>
<dbReference type="Proteomes" id="UP000596742">
    <property type="component" value="Unassembled WGS sequence"/>
</dbReference>
<dbReference type="InterPro" id="IPR007053">
    <property type="entry name" value="LRAT_dom"/>
</dbReference>
<accession>A0A8B6DDG3</accession>
<gene>
    <name evidence="2" type="ORF">MGAL_10B001235</name>
</gene>
<comment type="caution">
    <text evidence="2">The sequence shown here is derived from an EMBL/GenBank/DDBJ whole genome shotgun (WGS) entry which is preliminary data.</text>
</comment>
<proteinExistence type="predicted"/>
<evidence type="ECO:0000259" key="1">
    <source>
        <dbReference type="PROSITE" id="PS51934"/>
    </source>
</evidence>
<dbReference type="AlphaFoldDB" id="A0A8B6DDG3"/>
<dbReference type="EMBL" id="UYJE01003338">
    <property type="protein sequence ID" value="VDI18462.1"/>
    <property type="molecule type" value="Genomic_DNA"/>
</dbReference>
<reference evidence="2" key="1">
    <citation type="submission" date="2018-11" db="EMBL/GenBank/DDBJ databases">
        <authorList>
            <person name="Alioto T."/>
            <person name="Alioto T."/>
        </authorList>
    </citation>
    <scope>NUCLEOTIDE SEQUENCE</scope>
</reference>